<dbReference type="Gramene" id="Mp7g14470.1">
    <property type="protein sequence ID" value="Mp7g14470.1.cds"/>
    <property type="gene ID" value="Mp7g14470"/>
</dbReference>
<dbReference type="PRINTS" id="PR00111">
    <property type="entry name" value="ABHYDROLASE"/>
</dbReference>
<dbReference type="InterPro" id="IPR000639">
    <property type="entry name" value="Epox_hydrolase-like"/>
</dbReference>
<keyword evidence="3" id="KW-1185">Reference proteome</keyword>
<dbReference type="GO" id="GO:0009941">
    <property type="term" value="C:chloroplast envelope"/>
    <property type="evidence" value="ECO:0000318"/>
    <property type="project" value="GO_Central"/>
</dbReference>
<dbReference type="Proteomes" id="UP000244005">
    <property type="component" value="Unassembled WGS sequence"/>
</dbReference>
<reference evidence="3" key="1">
    <citation type="journal article" date="2017" name="Cell">
        <title>Insights into land plant evolution garnered from the Marchantia polymorpha genome.</title>
        <authorList>
            <person name="Bowman J.L."/>
            <person name="Kohchi T."/>
            <person name="Yamato K.T."/>
            <person name="Jenkins J."/>
            <person name="Shu S."/>
            <person name="Ishizaki K."/>
            <person name="Yamaoka S."/>
            <person name="Nishihama R."/>
            <person name="Nakamura Y."/>
            <person name="Berger F."/>
            <person name="Adam C."/>
            <person name="Aki S.S."/>
            <person name="Althoff F."/>
            <person name="Araki T."/>
            <person name="Arteaga-Vazquez M.A."/>
            <person name="Balasubrmanian S."/>
            <person name="Barry K."/>
            <person name="Bauer D."/>
            <person name="Boehm C.R."/>
            <person name="Briginshaw L."/>
            <person name="Caballero-Perez J."/>
            <person name="Catarino B."/>
            <person name="Chen F."/>
            <person name="Chiyoda S."/>
            <person name="Chovatia M."/>
            <person name="Davies K.M."/>
            <person name="Delmans M."/>
            <person name="Demura T."/>
            <person name="Dierschke T."/>
            <person name="Dolan L."/>
            <person name="Dorantes-Acosta A.E."/>
            <person name="Eklund D.M."/>
            <person name="Florent S.N."/>
            <person name="Flores-Sandoval E."/>
            <person name="Fujiyama A."/>
            <person name="Fukuzawa H."/>
            <person name="Galik B."/>
            <person name="Grimanelli D."/>
            <person name="Grimwood J."/>
            <person name="Grossniklaus U."/>
            <person name="Hamada T."/>
            <person name="Haseloff J."/>
            <person name="Hetherington A.J."/>
            <person name="Higo A."/>
            <person name="Hirakawa Y."/>
            <person name="Hundley H.N."/>
            <person name="Ikeda Y."/>
            <person name="Inoue K."/>
            <person name="Inoue S.I."/>
            <person name="Ishida S."/>
            <person name="Jia Q."/>
            <person name="Kakita M."/>
            <person name="Kanazawa T."/>
            <person name="Kawai Y."/>
            <person name="Kawashima T."/>
            <person name="Kennedy M."/>
            <person name="Kinose K."/>
            <person name="Kinoshita T."/>
            <person name="Kohara Y."/>
            <person name="Koide E."/>
            <person name="Komatsu K."/>
            <person name="Kopischke S."/>
            <person name="Kubo M."/>
            <person name="Kyozuka J."/>
            <person name="Lagercrantz U."/>
            <person name="Lin S.S."/>
            <person name="Lindquist E."/>
            <person name="Lipzen A.M."/>
            <person name="Lu C.W."/>
            <person name="De Luna E."/>
            <person name="Martienssen R.A."/>
            <person name="Minamino N."/>
            <person name="Mizutani M."/>
            <person name="Mizutani M."/>
            <person name="Mochizuki N."/>
            <person name="Monte I."/>
            <person name="Mosher R."/>
            <person name="Nagasaki H."/>
            <person name="Nakagami H."/>
            <person name="Naramoto S."/>
            <person name="Nishitani K."/>
            <person name="Ohtani M."/>
            <person name="Okamoto T."/>
            <person name="Okumura M."/>
            <person name="Phillips J."/>
            <person name="Pollak B."/>
            <person name="Reinders A."/>
            <person name="Rovekamp M."/>
            <person name="Sano R."/>
            <person name="Sawa S."/>
            <person name="Schmid M.W."/>
            <person name="Shirakawa M."/>
            <person name="Solano R."/>
            <person name="Spunde A."/>
            <person name="Suetsugu N."/>
            <person name="Sugano S."/>
            <person name="Sugiyama A."/>
            <person name="Sun R."/>
            <person name="Suzuki Y."/>
            <person name="Takenaka M."/>
            <person name="Takezawa D."/>
            <person name="Tomogane H."/>
            <person name="Tsuzuki M."/>
            <person name="Ueda T."/>
            <person name="Umeda M."/>
            <person name="Ward J.M."/>
            <person name="Watanabe Y."/>
            <person name="Yazaki K."/>
            <person name="Yokoyama R."/>
            <person name="Yoshitake Y."/>
            <person name="Yotsui I."/>
            <person name="Zachgo S."/>
            <person name="Schmutz J."/>
        </authorList>
    </citation>
    <scope>NUCLEOTIDE SEQUENCE [LARGE SCALE GENOMIC DNA]</scope>
    <source>
        <strain evidence="3">Tak-1</strain>
    </source>
</reference>
<sequence>MAAAAPCSAGVFARSNVGGCNHVARENVDCFQRNCRVHCMKPVVSQKASKLSQELEGNTWSRMQNKRAVHVRALQRVHVRATTAVDTPTKVFPAFLPPEVQFLEEPAAREMAYRMQQVPVQTSLSQQPILTSTVVSKAGDGKPPVLLLHGFDSSLLEWRRLFPLLEAGGAQSYAVDILGWGFNNTEGVTSFGVEAKREHLYEFWKTYIKKPMVLVGASLGGSIAIDFAVTHPDAVAKLVLIDAQGFAEGVGNMATIPKFMAYAGIALLKSVPLRSYAFYLAFAKTTMSAIADGMRVGRLHCLVPGWADSSVNFMLSGGYNVASKIPEVQQETLVIWGEQDKILPREYAERFRKELPRPQLELVKDAGHIPHVEQPSVVADLILKFISTT</sequence>
<dbReference type="Gene3D" id="3.40.50.1820">
    <property type="entry name" value="alpha/beta hydrolase"/>
    <property type="match status" value="1"/>
</dbReference>
<dbReference type="InterPro" id="IPR000073">
    <property type="entry name" value="AB_hydrolase_1"/>
</dbReference>
<dbReference type="SUPFAM" id="SSF53474">
    <property type="entry name" value="alpha/beta-Hydrolases"/>
    <property type="match status" value="1"/>
</dbReference>
<dbReference type="PANTHER" id="PTHR43689:SF8">
    <property type="entry name" value="ALPHA_BETA-HYDROLASES SUPERFAMILY PROTEIN"/>
    <property type="match status" value="1"/>
</dbReference>
<name>A0A2R6XLP5_MARPO</name>
<accession>A0A2R6XLP5</accession>
<dbReference type="PANTHER" id="PTHR43689">
    <property type="entry name" value="HYDROLASE"/>
    <property type="match status" value="1"/>
</dbReference>
<proteinExistence type="predicted"/>
<dbReference type="Pfam" id="PF00561">
    <property type="entry name" value="Abhydrolase_1"/>
    <property type="match status" value="1"/>
</dbReference>
<evidence type="ECO:0000313" key="3">
    <source>
        <dbReference type="Proteomes" id="UP000244005"/>
    </source>
</evidence>
<dbReference type="GO" id="GO:0016787">
    <property type="term" value="F:hydrolase activity"/>
    <property type="evidence" value="ECO:0000318"/>
    <property type="project" value="GO_Central"/>
</dbReference>
<dbReference type="PRINTS" id="PR00412">
    <property type="entry name" value="EPOXHYDRLASE"/>
</dbReference>
<dbReference type="InterPro" id="IPR029058">
    <property type="entry name" value="AB_hydrolase_fold"/>
</dbReference>
<dbReference type="OrthoDB" id="6431331at2759"/>
<organism evidence="2 3">
    <name type="scientific">Marchantia polymorpha</name>
    <name type="common">Common liverwort</name>
    <name type="synonym">Marchantia aquatica</name>
    <dbReference type="NCBI Taxonomy" id="3197"/>
    <lineage>
        <taxon>Eukaryota</taxon>
        <taxon>Viridiplantae</taxon>
        <taxon>Streptophyta</taxon>
        <taxon>Embryophyta</taxon>
        <taxon>Marchantiophyta</taxon>
        <taxon>Marchantiopsida</taxon>
        <taxon>Marchantiidae</taxon>
        <taxon>Marchantiales</taxon>
        <taxon>Marchantiaceae</taxon>
        <taxon>Marchantia</taxon>
    </lineage>
</organism>
<dbReference type="AlphaFoldDB" id="A0A2R6XLP5"/>
<gene>
    <name evidence="2" type="ORF">MARPO_0009s0132</name>
</gene>
<evidence type="ECO:0000313" key="2">
    <source>
        <dbReference type="EMBL" id="PTQ47035.1"/>
    </source>
</evidence>
<dbReference type="EMBL" id="KZ772681">
    <property type="protein sequence ID" value="PTQ47035.1"/>
    <property type="molecule type" value="Genomic_DNA"/>
</dbReference>
<protein>
    <recommendedName>
        <fullName evidence="1">AB hydrolase-1 domain-containing protein</fullName>
    </recommendedName>
</protein>
<evidence type="ECO:0000259" key="1">
    <source>
        <dbReference type="Pfam" id="PF00561"/>
    </source>
</evidence>
<feature type="domain" description="AB hydrolase-1" evidence="1">
    <location>
        <begin position="143"/>
        <end position="374"/>
    </location>
</feature>